<dbReference type="PANTHER" id="PTHR43326:SF1">
    <property type="entry name" value="METHIONINE--TRNA LIGASE, MITOCHONDRIAL"/>
    <property type="match status" value="1"/>
</dbReference>
<feature type="domain" description="Methionyl/Leucyl tRNA synthetase" evidence="8">
    <location>
        <begin position="6"/>
        <end position="360"/>
    </location>
</feature>
<evidence type="ECO:0000259" key="8">
    <source>
        <dbReference type="Pfam" id="PF09334"/>
    </source>
</evidence>
<dbReference type="InterPro" id="IPR033911">
    <property type="entry name" value="MetRS_core"/>
</dbReference>
<comment type="cofactor">
    <cofactor evidence="7">
        <name>Zn(2+)</name>
        <dbReference type="ChEBI" id="CHEBI:29105"/>
    </cofactor>
    <text evidence="7">Binds 1 zinc ion per subunit.</text>
</comment>
<dbReference type="SUPFAM" id="SSF52374">
    <property type="entry name" value="Nucleotidylyl transferase"/>
    <property type="match status" value="1"/>
</dbReference>
<evidence type="ECO:0000256" key="2">
    <source>
        <dbReference type="ARBA" id="ARBA00022598"/>
    </source>
</evidence>
<comment type="catalytic activity">
    <reaction evidence="7">
        <text>tRNA(Met) + L-methionine + ATP = L-methionyl-tRNA(Met) + AMP + diphosphate</text>
        <dbReference type="Rhea" id="RHEA:13481"/>
        <dbReference type="Rhea" id="RHEA-COMP:9667"/>
        <dbReference type="Rhea" id="RHEA-COMP:9698"/>
        <dbReference type="ChEBI" id="CHEBI:30616"/>
        <dbReference type="ChEBI" id="CHEBI:33019"/>
        <dbReference type="ChEBI" id="CHEBI:57844"/>
        <dbReference type="ChEBI" id="CHEBI:78442"/>
        <dbReference type="ChEBI" id="CHEBI:78530"/>
        <dbReference type="ChEBI" id="CHEBI:456215"/>
        <dbReference type="EC" id="6.1.1.10"/>
    </reaction>
</comment>
<dbReference type="Pfam" id="PF09334">
    <property type="entry name" value="tRNA-synt_1g"/>
    <property type="match status" value="1"/>
</dbReference>
<gene>
    <name evidence="7 10" type="primary">metG</name>
    <name evidence="10" type="ORF">ENV30_04315</name>
</gene>
<evidence type="ECO:0000256" key="1">
    <source>
        <dbReference type="ARBA" id="ARBA00003314"/>
    </source>
</evidence>
<dbReference type="SUPFAM" id="SSF47323">
    <property type="entry name" value="Anticodon-binding domain of a subclass of class I aminoacyl-tRNA synthetases"/>
    <property type="match status" value="1"/>
</dbReference>
<dbReference type="Gene3D" id="1.10.730.10">
    <property type="entry name" value="Isoleucyl-tRNA Synthetase, Domain 1"/>
    <property type="match status" value="1"/>
</dbReference>
<proteinExistence type="inferred from homology"/>
<feature type="binding site" evidence="7">
    <location>
        <position position="130"/>
    </location>
    <ligand>
        <name>Zn(2+)</name>
        <dbReference type="ChEBI" id="CHEBI:29105"/>
    </ligand>
</feature>
<dbReference type="InterPro" id="IPR041872">
    <property type="entry name" value="Anticodon_Met"/>
</dbReference>
<dbReference type="Gene3D" id="2.170.220.10">
    <property type="match status" value="1"/>
</dbReference>
<evidence type="ECO:0000256" key="3">
    <source>
        <dbReference type="ARBA" id="ARBA00022741"/>
    </source>
</evidence>
<dbReference type="Pfam" id="PF19303">
    <property type="entry name" value="Anticodon_3"/>
    <property type="match status" value="1"/>
</dbReference>
<comment type="caution">
    <text evidence="10">The sequence shown here is derived from an EMBL/GenBank/DDBJ whole genome shotgun (WGS) entry which is preliminary data.</text>
</comment>
<dbReference type="CDD" id="cd00814">
    <property type="entry name" value="MetRS_core"/>
    <property type="match status" value="1"/>
</dbReference>
<dbReference type="PRINTS" id="PR01041">
    <property type="entry name" value="TRNASYNTHMET"/>
</dbReference>
<dbReference type="GO" id="GO:0046872">
    <property type="term" value="F:metal ion binding"/>
    <property type="evidence" value="ECO:0007669"/>
    <property type="project" value="UniProtKB-KW"/>
</dbReference>
<feature type="short sequence motif" description="'KMSKS' region" evidence="7">
    <location>
        <begin position="296"/>
        <end position="300"/>
    </location>
</feature>
<dbReference type="FunFam" id="2.170.220.10:FF:000002">
    <property type="entry name" value="Methionine--tRNA ligase"/>
    <property type="match status" value="1"/>
</dbReference>
<dbReference type="GO" id="GO:0005737">
    <property type="term" value="C:cytoplasm"/>
    <property type="evidence" value="ECO:0007669"/>
    <property type="project" value="UniProtKB-SubCell"/>
</dbReference>
<dbReference type="EC" id="6.1.1.10" evidence="7"/>
<feature type="binding site" evidence="7">
    <location>
        <position position="148"/>
    </location>
    <ligand>
        <name>Zn(2+)</name>
        <dbReference type="ChEBI" id="CHEBI:29105"/>
    </ligand>
</feature>
<keyword evidence="6 7" id="KW-0030">Aminoacyl-tRNA synthetase</keyword>
<dbReference type="GO" id="GO:0005524">
    <property type="term" value="F:ATP binding"/>
    <property type="evidence" value="ECO:0007669"/>
    <property type="project" value="UniProtKB-UniRule"/>
</dbReference>
<organism evidence="10">
    <name type="scientific">Candidatus Caldatribacterium californiense</name>
    <dbReference type="NCBI Taxonomy" id="1454726"/>
    <lineage>
        <taxon>Bacteria</taxon>
        <taxon>Pseudomonadati</taxon>
        <taxon>Atribacterota</taxon>
        <taxon>Atribacteria</taxon>
        <taxon>Atribacterales</taxon>
        <taxon>Candidatus Caldatribacteriaceae</taxon>
        <taxon>Candidatus Caldatribacterium</taxon>
    </lineage>
</organism>
<name>A0A7V3YG61_9BACT</name>
<comment type="subcellular location">
    <subcellularLocation>
        <location evidence="7">Cytoplasm</location>
    </subcellularLocation>
</comment>
<feature type="domain" description="Methionyl-tRNA synthetase anticodon-binding" evidence="9">
    <location>
        <begin position="380"/>
        <end position="475"/>
    </location>
</feature>
<evidence type="ECO:0000256" key="7">
    <source>
        <dbReference type="HAMAP-Rule" id="MF_01228"/>
    </source>
</evidence>
<dbReference type="InterPro" id="IPR014729">
    <property type="entry name" value="Rossmann-like_a/b/a_fold"/>
</dbReference>
<dbReference type="NCBIfam" id="TIGR00398">
    <property type="entry name" value="metG"/>
    <property type="match status" value="1"/>
</dbReference>
<dbReference type="NCBIfam" id="NF008900">
    <property type="entry name" value="PRK12267.1"/>
    <property type="match status" value="1"/>
</dbReference>
<dbReference type="GO" id="GO:0006431">
    <property type="term" value="P:methionyl-tRNA aminoacylation"/>
    <property type="evidence" value="ECO:0007669"/>
    <property type="project" value="UniProtKB-UniRule"/>
</dbReference>
<keyword evidence="2 7" id="KW-0436">Ligase</keyword>
<keyword evidence="7" id="KW-0479">Metal-binding</keyword>
<comment type="function">
    <text evidence="1 7">Is required not only for elongation of protein synthesis but also for the initiation of all mRNA translation through initiator tRNA(fMet) aminoacylation.</text>
</comment>
<feature type="short sequence motif" description="'HIGH' region" evidence="7">
    <location>
        <begin position="12"/>
        <end position="22"/>
    </location>
</feature>
<feature type="binding site" evidence="7">
    <location>
        <position position="127"/>
    </location>
    <ligand>
        <name>Zn(2+)</name>
        <dbReference type="ChEBI" id="CHEBI:29105"/>
    </ligand>
</feature>
<evidence type="ECO:0000256" key="4">
    <source>
        <dbReference type="ARBA" id="ARBA00022840"/>
    </source>
</evidence>
<keyword evidence="5 7" id="KW-0648">Protein biosynthesis</keyword>
<reference evidence="10" key="1">
    <citation type="journal article" date="2020" name="mSystems">
        <title>Genome- and Community-Level Interaction Insights into Carbon Utilization and Element Cycling Functions of Hydrothermarchaeota in Hydrothermal Sediment.</title>
        <authorList>
            <person name="Zhou Z."/>
            <person name="Liu Y."/>
            <person name="Xu W."/>
            <person name="Pan J."/>
            <person name="Luo Z.H."/>
            <person name="Li M."/>
        </authorList>
    </citation>
    <scope>NUCLEOTIDE SEQUENCE [LARGE SCALE GENOMIC DNA]</scope>
    <source>
        <strain evidence="10">SpSt-747</strain>
    </source>
</reference>
<dbReference type="HAMAP" id="MF_01228">
    <property type="entry name" value="Met_tRNA_synth_type2"/>
    <property type="match status" value="1"/>
</dbReference>
<dbReference type="InterPro" id="IPR015413">
    <property type="entry name" value="Methionyl/Leucyl_tRNA_Synth"/>
</dbReference>
<comment type="subunit">
    <text evidence="7">Monomer.</text>
</comment>
<accession>A0A7V3YG61</accession>
<dbReference type="InterPro" id="IPR023457">
    <property type="entry name" value="Met-tRNA_synth_2"/>
</dbReference>
<evidence type="ECO:0000256" key="5">
    <source>
        <dbReference type="ARBA" id="ARBA00022917"/>
    </source>
</evidence>
<dbReference type="Gene3D" id="3.40.50.620">
    <property type="entry name" value="HUPs"/>
    <property type="match status" value="1"/>
</dbReference>
<feature type="binding site" evidence="7">
    <location>
        <position position="145"/>
    </location>
    <ligand>
        <name>Zn(2+)</name>
        <dbReference type="ChEBI" id="CHEBI:29105"/>
    </ligand>
</feature>
<sequence>MDGSFYITTPIYYVNDVPHIGHAYTTCAADVLARFHRMRGERVLFSTGTDEHGQKIAKAAQDAGLTPQELVDRVVLRFQDLWKRMHISYDVFIRTTDPEHERTVQSFFLLLKEKGYIYKGEYEGWYCVPCETFWTEAQLEGRLVCPDCGRPLERLREESYFFALSKFTEPLLRYLDEHPDFVMPESRFNEIYSFVKGGLKDQSISRLGVRWGIPVPGDPNHTIYVWFDALINYLTVVGFGRDRELFETFWPSAHHLVGKDILRFHAVLWPSMLLAAGLPLPRRVFAHGWWTVEGEKMSKSKGNVVDPLEVIARFGVDRFRYFLMREVSFGLDGDFSERAFVERSNADLSDNFGNLIHRTLNMVWKYRNGRVAKPSRYEDREWEELLKEVRERFFTFMDRFAFSQALGEVWRLVHFGNRYLDQKAPWRMAQDPILGEELDRVLYRLLDCGRMLGVFLFPFMPETSTRLLQYLGVEEILKDHNPLALCDWGKGPLVFSVAQPEPLFPRLQG</sequence>
<dbReference type="PANTHER" id="PTHR43326">
    <property type="entry name" value="METHIONYL-TRNA SYNTHETASE"/>
    <property type="match status" value="1"/>
</dbReference>
<dbReference type="AlphaFoldDB" id="A0A7V3YG61"/>
<keyword evidence="4 7" id="KW-0067">ATP-binding</keyword>
<evidence type="ECO:0000313" key="10">
    <source>
        <dbReference type="EMBL" id="HGI30518.1"/>
    </source>
</evidence>
<protein>
    <recommendedName>
        <fullName evidence="7">Methionine--tRNA ligase</fullName>
        <ecNumber evidence="7">6.1.1.10</ecNumber>
    </recommendedName>
    <alternativeName>
        <fullName evidence="7">Methionyl-tRNA synthetase</fullName>
        <shortName evidence="7">MetRS</shortName>
    </alternativeName>
</protein>
<dbReference type="GO" id="GO:0004825">
    <property type="term" value="F:methionine-tRNA ligase activity"/>
    <property type="evidence" value="ECO:0007669"/>
    <property type="project" value="UniProtKB-UniRule"/>
</dbReference>
<evidence type="ECO:0000259" key="9">
    <source>
        <dbReference type="Pfam" id="PF19303"/>
    </source>
</evidence>
<dbReference type="EMBL" id="DTFV01000059">
    <property type="protein sequence ID" value="HGI30518.1"/>
    <property type="molecule type" value="Genomic_DNA"/>
</dbReference>
<dbReference type="CDD" id="cd07957">
    <property type="entry name" value="Anticodon_Ia_Met"/>
    <property type="match status" value="1"/>
</dbReference>
<dbReference type="InterPro" id="IPR009080">
    <property type="entry name" value="tRNAsynth_Ia_anticodon-bd"/>
</dbReference>
<evidence type="ECO:0000256" key="6">
    <source>
        <dbReference type="ARBA" id="ARBA00023146"/>
    </source>
</evidence>
<keyword evidence="7" id="KW-0963">Cytoplasm</keyword>
<comment type="similarity">
    <text evidence="7">Belongs to the class-I aminoacyl-tRNA synthetase family. MetG type 2A subfamily.</text>
</comment>
<keyword evidence="3 7" id="KW-0547">Nucleotide-binding</keyword>
<keyword evidence="7" id="KW-0862">Zinc</keyword>
<comment type="caution">
    <text evidence="7">Lacks conserved residue(s) required for the propagation of feature annotation.</text>
</comment>
<dbReference type="InterPro" id="IPR014758">
    <property type="entry name" value="Met-tRNA_synth"/>
</dbReference>